<evidence type="ECO:0000256" key="3">
    <source>
        <dbReference type="ARBA" id="ARBA00022989"/>
    </source>
</evidence>
<feature type="transmembrane region" description="Helical" evidence="5">
    <location>
        <begin position="226"/>
        <end position="247"/>
    </location>
</feature>
<dbReference type="PROSITE" id="PS51257">
    <property type="entry name" value="PROKAR_LIPOPROTEIN"/>
    <property type="match status" value="1"/>
</dbReference>
<feature type="transmembrane region" description="Helical" evidence="5">
    <location>
        <begin position="200"/>
        <end position="220"/>
    </location>
</feature>
<evidence type="ECO:0000313" key="6">
    <source>
        <dbReference type="EMBL" id="MEE6146778.1"/>
    </source>
</evidence>
<feature type="transmembrane region" description="Helical" evidence="5">
    <location>
        <begin position="99"/>
        <end position="121"/>
    </location>
</feature>
<keyword evidence="3 5" id="KW-1133">Transmembrane helix</keyword>
<evidence type="ECO:0000256" key="4">
    <source>
        <dbReference type="ARBA" id="ARBA00023136"/>
    </source>
</evidence>
<dbReference type="InterPro" id="IPR002657">
    <property type="entry name" value="BilAc:Na_symport/Acr3"/>
</dbReference>
<dbReference type="PANTHER" id="PTHR10361">
    <property type="entry name" value="SODIUM-BILE ACID COTRANSPORTER"/>
    <property type="match status" value="1"/>
</dbReference>
<dbReference type="Gene3D" id="1.20.1530.20">
    <property type="match status" value="1"/>
</dbReference>
<dbReference type="InterPro" id="IPR038770">
    <property type="entry name" value="Na+/solute_symporter_sf"/>
</dbReference>
<organism evidence="6 7">
    <name type="scientific">Olsenella absiana</name>
    <dbReference type="NCBI Taxonomy" id="3115222"/>
    <lineage>
        <taxon>Bacteria</taxon>
        <taxon>Bacillati</taxon>
        <taxon>Actinomycetota</taxon>
        <taxon>Coriobacteriia</taxon>
        <taxon>Coriobacteriales</taxon>
        <taxon>Atopobiaceae</taxon>
        <taxon>Olsenella</taxon>
    </lineage>
</organism>
<name>A0ABU7R851_9ACTN</name>
<proteinExistence type="predicted"/>
<reference evidence="6 7" key="1">
    <citation type="submission" date="2024-01" db="EMBL/GenBank/DDBJ databases">
        <title>Description of Olsenella sp. nov., isolated from pig feces.</title>
        <authorList>
            <person name="Chang Y.-H."/>
        </authorList>
    </citation>
    <scope>NUCLEOTIDE SEQUENCE [LARGE SCALE GENOMIC DNA]</scope>
    <source>
        <strain evidence="6 7">YH-ols2223</strain>
    </source>
</reference>
<evidence type="ECO:0000313" key="7">
    <source>
        <dbReference type="Proteomes" id="UP001332931"/>
    </source>
</evidence>
<dbReference type="PANTHER" id="PTHR10361:SF28">
    <property type="entry name" value="P3 PROTEIN-RELATED"/>
    <property type="match status" value="1"/>
</dbReference>
<feature type="transmembrane region" description="Helical" evidence="5">
    <location>
        <begin position="70"/>
        <end position="93"/>
    </location>
</feature>
<accession>A0ABU7R851</accession>
<dbReference type="EMBL" id="JAZGJQ010000002">
    <property type="protein sequence ID" value="MEE6146778.1"/>
    <property type="molecule type" value="Genomic_DNA"/>
</dbReference>
<feature type="transmembrane region" description="Helical" evidence="5">
    <location>
        <begin position="128"/>
        <end position="148"/>
    </location>
</feature>
<dbReference type="Proteomes" id="UP001332931">
    <property type="component" value="Unassembled WGS sequence"/>
</dbReference>
<comment type="subcellular location">
    <subcellularLocation>
        <location evidence="1">Membrane</location>
        <topology evidence="1">Multi-pass membrane protein</topology>
    </subcellularLocation>
</comment>
<keyword evidence="2 5" id="KW-0812">Transmembrane</keyword>
<dbReference type="Pfam" id="PF01758">
    <property type="entry name" value="SBF"/>
    <property type="match status" value="1"/>
</dbReference>
<evidence type="ECO:0000256" key="5">
    <source>
        <dbReference type="SAM" id="Phobius"/>
    </source>
</evidence>
<protein>
    <submittedName>
        <fullName evidence="6">Bile acid:sodium symporter</fullName>
    </submittedName>
</protein>
<feature type="transmembrane region" description="Helical" evidence="5">
    <location>
        <begin position="160"/>
        <end position="180"/>
    </location>
</feature>
<keyword evidence="7" id="KW-1185">Reference proteome</keyword>
<feature type="transmembrane region" description="Helical" evidence="5">
    <location>
        <begin position="39"/>
        <end position="58"/>
    </location>
</feature>
<comment type="caution">
    <text evidence="6">The sequence shown here is derived from an EMBL/GenBank/DDBJ whole genome shotgun (WGS) entry which is preliminary data.</text>
</comment>
<evidence type="ECO:0000256" key="2">
    <source>
        <dbReference type="ARBA" id="ARBA00022692"/>
    </source>
</evidence>
<sequence length="319" mass="33499">MGAWRAIGDYIGHHMMWISPACVLVACLFPDKVSLLHPAVTPLFAFVSFQGALSNTLGSSRDALARPLPILVTLALSIAALPALAFALASLLFGFDQQIVCGILLEYSVPVAALTVMWCGIGGGNQALSLVILLASSLLSPVTLPLTLKLLMGQTIQVDLTSMMLNLLLTVAIPVVVGTLTNDLSHGSAKRRLAPPLAPAARIAMVAIITTNASGIAPYLRGLTPVLVAVMAFIALFSATAYLWGLVAARLLRQPRDVTVSMTFGSGMRNISAGAVIAANYFPPEVMFPVVIGTLFQQVLAATYDRVLARALPRQGAGV</sequence>
<keyword evidence="4 5" id="KW-0472">Membrane</keyword>
<gene>
    <name evidence="6" type="ORF">VXJ25_02025</name>
</gene>
<dbReference type="InterPro" id="IPR004710">
    <property type="entry name" value="Bilac:Na_transpt"/>
</dbReference>
<evidence type="ECO:0000256" key="1">
    <source>
        <dbReference type="ARBA" id="ARBA00004141"/>
    </source>
</evidence>